<comment type="function">
    <text evidence="4">Has an important function as a repair enzyme for proteins that have been inactivated by oxidation. Catalyzes the reversible oxidation-reduction of methionine sulfoxide in proteins to methionine.</text>
</comment>
<feature type="domain" description="Peptide methionine sulphoxide reductase MsrA" evidence="5">
    <location>
        <begin position="51"/>
        <end position="203"/>
    </location>
</feature>
<dbReference type="EMBL" id="CP136920">
    <property type="protein sequence ID" value="WOO41942.1"/>
    <property type="molecule type" value="Genomic_DNA"/>
</dbReference>
<dbReference type="AlphaFoldDB" id="A0AAQ3QWJ1"/>
<dbReference type="RefSeq" id="WP_317834426.1">
    <property type="nucleotide sequence ID" value="NZ_CP136920.1"/>
</dbReference>
<evidence type="ECO:0000259" key="5">
    <source>
        <dbReference type="Pfam" id="PF01625"/>
    </source>
</evidence>
<sequence length="217" mass="24217">MKSKSKIPLSRVVIFPLIALLVGIALAATEEKQEPIIQKPMSSKKPEKLETATLGAGCFWCVEAVFQRINGVYDVKPGYTGGKNPNPTYEQICTGQTGHAEVAQLEFDPEQISFSEILDIFFKSHDPTTLNRQGNDVGTQYRSAIFYHDDAQKAAAEASIAKWNEAKAYDDPIVTEVTPLDVFYEAENYHDDYYNNNPNAGYCAYVIRPKLKKLGLE</sequence>
<evidence type="ECO:0000256" key="2">
    <source>
        <dbReference type="ARBA" id="ARBA00047806"/>
    </source>
</evidence>
<dbReference type="InterPro" id="IPR036509">
    <property type="entry name" value="Met_Sox_Rdtase_MsrA_sf"/>
</dbReference>
<proteinExistence type="inferred from homology"/>
<name>A0AAQ3QWJ1_9BACT</name>
<reference evidence="6 7" key="1">
    <citation type="submission" date="2023-10" db="EMBL/GenBank/DDBJ databases">
        <title>Rubellicoccus peritrichatus gen. nov., sp. nov., isolated from an algae of coral reef tank.</title>
        <authorList>
            <person name="Luo J."/>
        </authorList>
    </citation>
    <scope>NUCLEOTIDE SEQUENCE [LARGE SCALE GENOMIC DNA]</scope>
    <source>
        <strain evidence="6 7">CR14</strain>
    </source>
</reference>
<accession>A0AAQ3QWJ1</accession>
<evidence type="ECO:0000256" key="3">
    <source>
        <dbReference type="ARBA" id="ARBA00048782"/>
    </source>
</evidence>
<dbReference type="SUPFAM" id="SSF55068">
    <property type="entry name" value="Peptide methionine sulfoxide reductase"/>
    <property type="match status" value="1"/>
</dbReference>
<dbReference type="HAMAP" id="MF_01401">
    <property type="entry name" value="MsrA"/>
    <property type="match status" value="1"/>
</dbReference>
<organism evidence="6 7">
    <name type="scientific">Rubellicoccus peritrichatus</name>
    <dbReference type="NCBI Taxonomy" id="3080537"/>
    <lineage>
        <taxon>Bacteria</taxon>
        <taxon>Pseudomonadati</taxon>
        <taxon>Verrucomicrobiota</taxon>
        <taxon>Opitutia</taxon>
        <taxon>Puniceicoccales</taxon>
        <taxon>Cerasicoccaceae</taxon>
        <taxon>Rubellicoccus</taxon>
    </lineage>
</organism>
<comment type="catalytic activity">
    <reaction evidence="2 4">
        <text>L-methionyl-[protein] + [thioredoxin]-disulfide + H2O = L-methionyl-(S)-S-oxide-[protein] + [thioredoxin]-dithiol</text>
        <dbReference type="Rhea" id="RHEA:14217"/>
        <dbReference type="Rhea" id="RHEA-COMP:10698"/>
        <dbReference type="Rhea" id="RHEA-COMP:10700"/>
        <dbReference type="Rhea" id="RHEA-COMP:12313"/>
        <dbReference type="Rhea" id="RHEA-COMP:12315"/>
        <dbReference type="ChEBI" id="CHEBI:15377"/>
        <dbReference type="ChEBI" id="CHEBI:16044"/>
        <dbReference type="ChEBI" id="CHEBI:29950"/>
        <dbReference type="ChEBI" id="CHEBI:44120"/>
        <dbReference type="ChEBI" id="CHEBI:50058"/>
        <dbReference type="EC" id="1.8.4.11"/>
    </reaction>
</comment>
<feature type="active site" evidence="4">
    <location>
        <position position="58"/>
    </location>
</feature>
<evidence type="ECO:0000256" key="4">
    <source>
        <dbReference type="HAMAP-Rule" id="MF_01401"/>
    </source>
</evidence>
<dbReference type="Gene3D" id="3.30.1060.10">
    <property type="entry name" value="Peptide methionine sulphoxide reductase MsrA"/>
    <property type="match status" value="1"/>
</dbReference>
<dbReference type="Pfam" id="PF01625">
    <property type="entry name" value="PMSR"/>
    <property type="match status" value="1"/>
</dbReference>
<protein>
    <recommendedName>
        <fullName evidence="4">Peptide methionine sulfoxide reductase MsrA</fullName>
        <shortName evidence="4">Protein-methionine-S-oxide reductase</shortName>
        <ecNumber evidence="4">1.8.4.11</ecNumber>
    </recommendedName>
    <alternativeName>
        <fullName evidence="4">Peptide-methionine (S)-S-oxide reductase</fullName>
        <shortName evidence="4">Peptide Met(O) reductase</shortName>
    </alternativeName>
</protein>
<keyword evidence="7" id="KW-1185">Reference proteome</keyword>
<gene>
    <name evidence="4 6" type="primary">msrA</name>
    <name evidence="6" type="ORF">RZN69_02495</name>
</gene>
<dbReference type="GO" id="GO:0008113">
    <property type="term" value="F:peptide-methionine (S)-S-oxide reductase activity"/>
    <property type="evidence" value="ECO:0007669"/>
    <property type="project" value="UniProtKB-UniRule"/>
</dbReference>
<dbReference type="PANTHER" id="PTHR43774">
    <property type="entry name" value="PEPTIDE METHIONINE SULFOXIDE REDUCTASE"/>
    <property type="match status" value="1"/>
</dbReference>
<dbReference type="NCBIfam" id="TIGR00401">
    <property type="entry name" value="msrA"/>
    <property type="match status" value="1"/>
</dbReference>
<comment type="similarity">
    <text evidence="4">Belongs to the MsrA Met sulfoxide reductase family.</text>
</comment>
<dbReference type="EC" id="1.8.4.11" evidence="4"/>
<dbReference type="InterPro" id="IPR002569">
    <property type="entry name" value="Met_Sox_Rdtase_MsrA_dom"/>
</dbReference>
<evidence type="ECO:0000256" key="1">
    <source>
        <dbReference type="ARBA" id="ARBA00023002"/>
    </source>
</evidence>
<dbReference type="Proteomes" id="UP001304300">
    <property type="component" value="Chromosome"/>
</dbReference>
<evidence type="ECO:0000313" key="7">
    <source>
        <dbReference type="Proteomes" id="UP001304300"/>
    </source>
</evidence>
<comment type="catalytic activity">
    <reaction evidence="3 4">
        <text>[thioredoxin]-disulfide + L-methionine + H2O = L-methionine (S)-S-oxide + [thioredoxin]-dithiol</text>
        <dbReference type="Rhea" id="RHEA:19993"/>
        <dbReference type="Rhea" id="RHEA-COMP:10698"/>
        <dbReference type="Rhea" id="RHEA-COMP:10700"/>
        <dbReference type="ChEBI" id="CHEBI:15377"/>
        <dbReference type="ChEBI" id="CHEBI:29950"/>
        <dbReference type="ChEBI" id="CHEBI:50058"/>
        <dbReference type="ChEBI" id="CHEBI:57844"/>
        <dbReference type="ChEBI" id="CHEBI:58772"/>
        <dbReference type="EC" id="1.8.4.11"/>
    </reaction>
</comment>
<dbReference type="KEGG" id="puo:RZN69_02495"/>
<evidence type="ECO:0000313" key="6">
    <source>
        <dbReference type="EMBL" id="WOO41942.1"/>
    </source>
</evidence>
<keyword evidence="1 4" id="KW-0560">Oxidoreductase</keyword>
<dbReference type="PANTHER" id="PTHR43774:SF1">
    <property type="entry name" value="PEPTIDE METHIONINE SULFOXIDE REDUCTASE MSRA 2"/>
    <property type="match status" value="1"/>
</dbReference>